<keyword evidence="4 6" id="KW-0456">Lyase</keyword>
<keyword evidence="7" id="KW-1185">Reference proteome</keyword>
<evidence type="ECO:0000256" key="5">
    <source>
        <dbReference type="ARBA" id="ARBA00023277"/>
    </source>
</evidence>
<comment type="pathway">
    <text evidence="1">Carbohydrate acid metabolism.</text>
</comment>
<dbReference type="EC" id="4.1.3.16" evidence="6"/>
<comment type="similarity">
    <text evidence="2">Belongs to the KHG/KDPG aldolase family.</text>
</comment>
<sequence>MKTHSDFQSSQDTAISALRAAGVLPVVTVDSAAQGVAIARALAQGGLGTIEIALRTPAARDAIAAIKQELPEVIVGAGTVRVPEDIERARSAGADFLVTPGTTAALAEALVESRIPATPAAATPSELLELAARGFRIAKLFPVGALGGLKLIRLLQGPLPDLLLAPSGGITEAETPEYLAQPNVVCVGGSWMVPRDWLAAGKHDEVAAAAARARRLVDAAALA</sequence>
<dbReference type="EMBL" id="JBHSHD010000010">
    <property type="protein sequence ID" value="MFC4821313.1"/>
    <property type="molecule type" value="Genomic_DNA"/>
</dbReference>
<dbReference type="GO" id="GO:0008675">
    <property type="term" value="F:2-dehydro-3-deoxy-phosphogluconate aldolase activity"/>
    <property type="evidence" value="ECO:0007669"/>
    <property type="project" value="UniProtKB-EC"/>
</dbReference>
<reference evidence="7" key="1">
    <citation type="journal article" date="2019" name="Int. J. Syst. Evol. Microbiol.">
        <title>The Global Catalogue of Microorganisms (GCM) 10K type strain sequencing project: providing services to taxonomists for standard genome sequencing and annotation.</title>
        <authorList>
            <consortium name="The Broad Institute Genomics Platform"/>
            <consortium name="The Broad Institute Genome Sequencing Center for Infectious Disease"/>
            <person name="Wu L."/>
            <person name="Ma J."/>
        </authorList>
    </citation>
    <scope>NUCLEOTIDE SEQUENCE [LARGE SCALE GENOMIC DNA]</scope>
    <source>
        <strain evidence="7">CCUG 30340</strain>
    </source>
</reference>
<dbReference type="CDD" id="cd00452">
    <property type="entry name" value="KDPG_aldolase"/>
    <property type="match status" value="1"/>
</dbReference>
<evidence type="ECO:0000256" key="3">
    <source>
        <dbReference type="ARBA" id="ARBA00011233"/>
    </source>
</evidence>
<accession>A0ABV9QVG4</accession>
<comment type="subunit">
    <text evidence="3">Homotrimer.</text>
</comment>
<dbReference type="Pfam" id="PF01081">
    <property type="entry name" value="Aldolase"/>
    <property type="match status" value="1"/>
</dbReference>
<dbReference type="PANTHER" id="PTHR30246:SF1">
    <property type="entry name" value="2-DEHYDRO-3-DEOXY-6-PHOSPHOGALACTONATE ALDOLASE-RELATED"/>
    <property type="match status" value="1"/>
</dbReference>
<dbReference type="InterPro" id="IPR013785">
    <property type="entry name" value="Aldolase_TIM"/>
</dbReference>
<proteinExistence type="inferred from homology"/>
<dbReference type="Gene3D" id="3.20.20.70">
    <property type="entry name" value="Aldolase class I"/>
    <property type="match status" value="1"/>
</dbReference>
<dbReference type="Proteomes" id="UP001595886">
    <property type="component" value="Unassembled WGS sequence"/>
</dbReference>
<dbReference type="NCBIfam" id="TIGR01182">
    <property type="entry name" value="eda"/>
    <property type="match status" value="1"/>
</dbReference>
<name>A0ABV9QVG4_9GAMM</name>
<keyword evidence="5" id="KW-0119">Carbohydrate metabolism</keyword>
<dbReference type="GO" id="GO:0008700">
    <property type="term" value="F:(R,S)-4-hydroxy-2-oxoglutarate aldolase activity"/>
    <property type="evidence" value="ECO:0007669"/>
    <property type="project" value="UniProtKB-EC"/>
</dbReference>
<dbReference type="InterPro" id="IPR000887">
    <property type="entry name" value="Aldlse_KDPG_KHG"/>
</dbReference>
<evidence type="ECO:0000256" key="2">
    <source>
        <dbReference type="ARBA" id="ARBA00006906"/>
    </source>
</evidence>
<evidence type="ECO:0000256" key="4">
    <source>
        <dbReference type="ARBA" id="ARBA00023239"/>
    </source>
</evidence>
<organism evidence="6 7">
    <name type="scientific">Dokdonella ginsengisoli</name>
    <dbReference type="NCBI Taxonomy" id="363846"/>
    <lineage>
        <taxon>Bacteria</taxon>
        <taxon>Pseudomonadati</taxon>
        <taxon>Pseudomonadota</taxon>
        <taxon>Gammaproteobacteria</taxon>
        <taxon>Lysobacterales</taxon>
        <taxon>Rhodanobacteraceae</taxon>
        <taxon>Dokdonella</taxon>
    </lineage>
</organism>
<gene>
    <name evidence="6" type="primary">eda</name>
    <name evidence="6" type="ORF">ACFO6Q_13345</name>
</gene>
<evidence type="ECO:0000313" key="6">
    <source>
        <dbReference type="EMBL" id="MFC4821313.1"/>
    </source>
</evidence>
<protein>
    <submittedName>
        <fullName evidence="6">Bifunctional 4-hydroxy-2-oxoglutarate aldolase/2-dehydro-3-deoxy-phosphogluconate aldolase</fullName>
        <ecNumber evidence="6">4.1.2.14</ecNumber>
        <ecNumber evidence="6">4.1.3.16</ecNumber>
    </submittedName>
</protein>
<evidence type="ECO:0000313" key="7">
    <source>
        <dbReference type="Proteomes" id="UP001595886"/>
    </source>
</evidence>
<evidence type="ECO:0000256" key="1">
    <source>
        <dbReference type="ARBA" id="ARBA00004761"/>
    </source>
</evidence>
<dbReference type="RefSeq" id="WP_380021597.1">
    <property type="nucleotide sequence ID" value="NZ_JBHSHD010000010.1"/>
</dbReference>
<comment type="caution">
    <text evidence="6">The sequence shown here is derived from an EMBL/GenBank/DDBJ whole genome shotgun (WGS) entry which is preliminary data.</text>
</comment>
<dbReference type="PANTHER" id="PTHR30246">
    <property type="entry name" value="2-KETO-3-DEOXY-6-PHOSPHOGLUCONATE ALDOLASE"/>
    <property type="match status" value="1"/>
</dbReference>
<dbReference type="EC" id="4.1.2.14" evidence="6"/>
<dbReference type="SUPFAM" id="SSF51569">
    <property type="entry name" value="Aldolase"/>
    <property type="match status" value="1"/>
</dbReference>